<keyword evidence="5" id="KW-0378">Hydrolase</keyword>
<evidence type="ECO:0000256" key="6">
    <source>
        <dbReference type="ARBA" id="ARBA00022807"/>
    </source>
</evidence>
<dbReference type="SUPFAM" id="SSF54001">
    <property type="entry name" value="Cysteine proteinases"/>
    <property type="match status" value="1"/>
</dbReference>
<dbReference type="InterPro" id="IPR003653">
    <property type="entry name" value="Peptidase_C48_C"/>
</dbReference>
<feature type="domain" description="Ubiquitin-like protease family profile" evidence="7">
    <location>
        <begin position="29"/>
        <end position="234"/>
    </location>
</feature>
<dbReference type="InterPro" id="IPR038765">
    <property type="entry name" value="Papain-like_cys_pep_sf"/>
</dbReference>
<comment type="similarity">
    <text evidence="1">Belongs to the peptidase C48 family.</text>
</comment>
<dbReference type="Gene3D" id="3.40.395.10">
    <property type="entry name" value="Adenoviral Proteinase, Chain A"/>
    <property type="match status" value="1"/>
</dbReference>
<evidence type="ECO:0000256" key="5">
    <source>
        <dbReference type="ARBA" id="ARBA00022801"/>
    </source>
</evidence>
<dbReference type="PROSITE" id="PS50600">
    <property type="entry name" value="ULP_PROTEASE"/>
    <property type="match status" value="1"/>
</dbReference>
<keyword evidence="3" id="KW-0645">Protease</keyword>
<evidence type="ECO:0000313" key="9">
    <source>
        <dbReference type="Proteomes" id="UP001358586"/>
    </source>
</evidence>
<evidence type="ECO:0000313" key="8">
    <source>
        <dbReference type="EMBL" id="KAK5773280.1"/>
    </source>
</evidence>
<dbReference type="Gene3D" id="3.80.10.10">
    <property type="entry name" value="Ribonuclease Inhibitor"/>
    <property type="match status" value="1"/>
</dbReference>
<keyword evidence="2" id="KW-0433">Leucine-rich repeat</keyword>
<keyword evidence="4" id="KW-0677">Repeat</keyword>
<protein>
    <recommendedName>
        <fullName evidence="7">Ubiquitin-like protease family profile domain-containing protein</fullName>
    </recommendedName>
</protein>
<name>A0ABR0MJP4_GOSAR</name>
<evidence type="ECO:0000256" key="4">
    <source>
        <dbReference type="ARBA" id="ARBA00022737"/>
    </source>
</evidence>
<organism evidence="8 9">
    <name type="scientific">Gossypium arboreum</name>
    <name type="common">Tree cotton</name>
    <name type="synonym">Gossypium nanking</name>
    <dbReference type="NCBI Taxonomy" id="29729"/>
    <lineage>
        <taxon>Eukaryota</taxon>
        <taxon>Viridiplantae</taxon>
        <taxon>Streptophyta</taxon>
        <taxon>Embryophyta</taxon>
        <taxon>Tracheophyta</taxon>
        <taxon>Spermatophyta</taxon>
        <taxon>Magnoliopsida</taxon>
        <taxon>eudicotyledons</taxon>
        <taxon>Gunneridae</taxon>
        <taxon>Pentapetalae</taxon>
        <taxon>rosids</taxon>
        <taxon>malvids</taxon>
        <taxon>Malvales</taxon>
        <taxon>Malvaceae</taxon>
        <taxon>Malvoideae</taxon>
        <taxon>Gossypium</taxon>
    </lineage>
</organism>
<evidence type="ECO:0000256" key="1">
    <source>
        <dbReference type="ARBA" id="ARBA00005234"/>
    </source>
</evidence>
<dbReference type="InterPro" id="IPR013210">
    <property type="entry name" value="LRR_N_plant-typ"/>
</dbReference>
<dbReference type="PANTHER" id="PTHR46915">
    <property type="entry name" value="UBIQUITIN-LIKE PROTEASE 4-RELATED"/>
    <property type="match status" value="1"/>
</dbReference>
<evidence type="ECO:0000256" key="2">
    <source>
        <dbReference type="ARBA" id="ARBA00022614"/>
    </source>
</evidence>
<accession>A0ABR0MJP4</accession>
<keyword evidence="6" id="KW-0788">Thiol protease</keyword>
<dbReference type="InterPro" id="IPR032675">
    <property type="entry name" value="LRR_dom_sf"/>
</dbReference>
<proteinExistence type="inferred from homology"/>
<reference evidence="8 9" key="1">
    <citation type="submission" date="2023-03" db="EMBL/GenBank/DDBJ databases">
        <title>WGS of Gossypium arboreum.</title>
        <authorList>
            <person name="Yu D."/>
        </authorList>
    </citation>
    <scope>NUCLEOTIDE SEQUENCE [LARGE SCALE GENOMIC DNA]</scope>
    <source>
        <tissue evidence="8">Leaf</tissue>
    </source>
</reference>
<dbReference type="PANTHER" id="PTHR46915:SF6">
    <property type="entry name" value="CYSTEINE PROTEINASES SUPERFAMILY PROTEIN"/>
    <property type="match status" value="1"/>
</dbReference>
<comment type="caution">
    <text evidence="8">The sequence shown here is derived from an EMBL/GenBank/DDBJ whole genome shotgun (WGS) entry which is preliminary data.</text>
</comment>
<gene>
    <name evidence="8" type="ORF">PVK06_049586</name>
</gene>
<dbReference type="Pfam" id="PF02902">
    <property type="entry name" value="Peptidase_C48"/>
    <property type="match status" value="1"/>
</dbReference>
<evidence type="ECO:0000256" key="3">
    <source>
        <dbReference type="ARBA" id="ARBA00022670"/>
    </source>
</evidence>
<dbReference type="Pfam" id="PF08263">
    <property type="entry name" value="LRRNT_2"/>
    <property type="match status" value="1"/>
</dbReference>
<dbReference type="Proteomes" id="UP001358586">
    <property type="component" value="Chromosome 13"/>
</dbReference>
<sequence length="367" mass="43125">MGKKKQVDDSIIPIDIAPSDPGYLRASRKKITKQEAQRLRSLKLTAPCFLDNIPCRARSKRRVTRKKSTSKLKNKLDSGSFECYLETLWSRLPADKRDLFTRLDCQWFAWYRKASYREKVLSWVKRKEIFSTKYVLIPIVCWGHWSLLIFCHFGESLQSKTRTPCILLLDSLQMSDPLRLEADIRRFMFDIYKAEGRPENKRMIYQVPLLVPKVPQQRNGKECGNFVLYFINLFVKSAPENFNINDYPYFMKNDWFNAEAVERFCERLHFGIEMEYWKLVWVFVVAFLFGGYQSEGCWEIEKAALLQLKPFFPRVKGEGISWGKGNCCRWNRVECSTSTGRVTQLFLEDSYDKDVVSLGSEACKLLY</sequence>
<dbReference type="EMBL" id="JARKNE010000013">
    <property type="protein sequence ID" value="KAK5773280.1"/>
    <property type="molecule type" value="Genomic_DNA"/>
</dbReference>
<keyword evidence="9" id="KW-1185">Reference proteome</keyword>
<evidence type="ECO:0000259" key="7">
    <source>
        <dbReference type="PROSITE" id="PS50600"/>
    </source>
</evidence>